<proteinExistence type="predicted"/>
<sequence length="148" mass="16839">MRRNSLTLREVEEEQDIVKRAYLAGYWVGYTGNSEWVGAGNRLKRGVLKAAEEAGLLREVLKAYREGKLHGLRTREREILERISSKLSSEETPDTVRHSKKALAVGFPEPASPSGRGIRSIEKVQMLRPTDAIRRGRLLLMPRFVRRG</sequence>
<evidence type="ECO:0000313" key="1">
    <source>
        <dbReference type="EMBL" id="MDV3104709.1"/>
    </source>
</evidence>
<accession>A0AAE4SZD0</accession>
<protein>
    <submittedName>
        <fullName evidence="1">Uncharacterized protein</fullName>
    </submittedName>
</protein>
<comment type="caution">
    <text evidence="1">The sequence shown here is derived from an EMBL/GenBank/DDBJ whole genome shotgun (WGS) entry which is preliminary data.</text>
</comment>
<dbReference type="Proteomes" id="UP001245683">
    <property type="component" value="Unassembled WGS sequence"/>
</dbReference>
<gene>
    <name evidence="1" type="ORF">RBI02_09220</name>
</gene>
<organism evidence="1 2">
    <name type="scientific">Thermococcus waiotapuensis</name>
    <dbReference type="NCBI Taxonomy" id="90909"/>
    <lineage>
        <taxon>Archaea</taxon>
        <taxon>Methanobacteriati</taxon>
        <taxon>Methanobacteriota</taxon>
        <taxon>Thermococci</taxon>
        <taxon>Thermococcales</taxon>
        <taxon>Thermococcaceae</taxon>
        <taxon>Thermococcus</taxon>
    </lineage>
</organism>
<evidence type="ECO:0000313" key="2">
    <source>
        <dbReference type="Proteomes" id="UP001245683"/>
    </source>
</evidence>
<dbReference type="RefSeq" id="WP_315343248.1">
    <property type="nucleotide sequence ID" value="NZ_JAVDZE010000006.1"/>
</dbReference>
<dbReference type="EMBL" id="JAVDZE010000006">
    <property type="protein sequence ID" value="MDV3104709.1"/>
    <property type="molecule type" value="Genomic_DNA"/>
</dbReference>
<name>A0AAE4SZD0_9EURY</name>
<reference evidence="1 2" key="1">
    <citation type="submission" date="2023-08" db="EMBL/GenBank/DDBJ databases">
        <title>Draft genome sequence of Thermococcus waiotapuensis WT1T, a thermophilic sulphur-dependent archaeon from order Thermococcales.</title>
        <authorList>
            <person name="Manners S.H."/>
            <person name="Carere C.R."/>
            <person name="Dhami M.K."/>
            <person name="Dobson R.C.J."/>
            <person name="Stott M.B."/>
        </authorList>
    </citation>
    <scope>NUCLEOTIDE SEQUENCE [LARGE SCALE GENOMIC DNA]</scope>
    <source>
        <strain evidence="1 2">WT1</strain>
    </source>
</reference>
<dbReference type="AlphaFoldDB" id="A0AAE4SZD0"/>
<keyword evidence="2" id="KW-1185">Reference proteome</keyword>